<reference evidence="2" key="1">
    <citation type="journal article" date="2021" name="G3 (Bethesda)">
        <title>Chromosome assembled and annotated genome sequence of Aspergillus flavus NRRL 3357.</title>
        <authorList>
            <person name="Skerker J.M."/>
            <person name="Pianalto K.M."/>
            <person name="Mondo S.J."/>
            <person name="Yang K."/>
            <person name="Arkin A.P."/>
            <person name="Keller N.P."/>
            <person name="Grigoriev I.V."/>
            <person name="Louise Glass N.L."/>
        </authorList>
    </citation>
    <scope>NUCLEOTIDE SEQUENCE [LARGE SCALE GENOMIC DNA]</scope>
    <source>
        <strain evidence="2">ATCC 200026 / FGSC A1120 / IAM 13836 / NRRL 3357 / JCM 12722 / SRRC 167</strain>
    </source>
</reference>
<sequence>MDTLPCLPRPFTCLFYAKKIKSRPTTHRGIFARGLVSFSVDTVIHHHGRQLKA</sequence>
<evidence type="ECO:0000313" key="1">
    <source>
        <dbReference type="EMBL" id="QRD87815.1"/>
    </source>
</evidence>
<gene>
    <name evidence="1" type="ORF">F9C07_797</name>
</gene>
<dbReference type="Proteomes" id="UP000596276">
    <property type="component" value="Chromosome 1"/>
</dbReference>
<protein>
    <submittedName>
        <fullName evidence="1">Uncharacterized protein</fullName>
    </submittedName>
</protein>
<accession>A0A7U2MQU3</accession>
<proteinExistence type="predicted"/>
<keyword evidence="2" id="KW-1185">Reference proteome</keyword>
<dbReference type="AlphaFoldDB" id="A0A7U2MQU3"/>
<organism evidence="1 2">
    <name type="scientific">Aspergillus flavus (strain ATCC 200026 / FGSC A1120 / IAM 13836 / NRRL 3357 / JCM 12722 / SRRC 167)</name>
    <dbReference type="NCBI Taxonomy" id="332952"/>
    <lineage>
        <taxon>Eukaryota</taxon>
        <taxon>Fungi</taxon>
        <taxon>Dikarya</taxon>
        <taxon>Ascomycota</taxon>
        <taxon>Pezizomycotina</taxon>
        <taxon>Eurotiomycetes</taxon>
        <taxon>Eurotiomycetidae</taxon>
        <taxon>Eurotiales</taxon>
        <taxon>Aspergillaceae</taxon>
        <taxon>Aspergillus</taxon>
        <taxon>Aspergillus subgen. Circumdati</taxon>
    </lineage>
</organism>
<dbReference type="VEuPathDB" id="FungiDB:F9C07_797"/>
<dbReference type="EMBL" id="CP044619">
    <property type="protein sequence ID" value="QRD87815.1"/>
    <property type="molecule type" value="Genomic_DNA"/>
</dbReference>
<name>A0A7U2MQU3_ASPFN</name>
<evidence type="ECO:0000313" key="2">
    <source>
        <dbReference type="Proteomes" id="UP000596276"/>
    </source>
</evidence>